<dbReference type="EMBL" id="CM044708">
    <property type="protein sequence ID" value="KAI5647089.1"/>
    <property type="molecule type" value="Genomic_DNA"/>
</dbReference>
<reference evidence="2" key="1">
    <citation type="journal article" date="2023" name="Nat. Plants">
        <title>Single-cell RNA sequencing provides a high-resolution roadmap for understanding the multicellular compartmentation of specialized metabolism.</title>
        <authorList>
            <person name="Sun S."/>
            <person name="Shen X."/>
            <person name="Li Y."/>
            <person name="Li Y."/>
            <person name="Wang S."/>
            <person name="Li R."/>
            <person name="Zhang H."/>
            <person name="Shen G."/>
            <person name="Guo B."/>
            <person name="Wei J."/>
            <person name="Xu J."/>
            <person name="St-Pierre B."/>
            <person name="Chen S."/>
            <person name="Sun C."/>
        </authorList>
    </citation>
    <scope>NUCLEOTIDE SEQUENCE [LARGE SCALE GENOMIC DNA]</scope>
</reference>
<keyword evidence="2" id="KW-1185">Reference proteome</keyword>
<comment type="caution">
    <text evidence="1">The sequence shown here is derived from an EMBL/GenBank/DDBJ whole genome shotgun (WGS) entry which is preliminary data.</text>
</comment>
<proteinExistence type="predicted"/>
<name>A0ACB9ZHQ6_CATRO</name>
<dbReference type="Proteomes" id="UP001060085">
    <property type="component" value="Linkage Group LG08"/>
</dbReference>
<protein>
    <submittedName>
        <fullName evidence="1">Uncharacterized protein</fullName>
    </submittedName>
</protein>
<organism evidence="1 2">
    <name type="scientific">Catharanthus roseus</name>
    <name type="common">Madagascar periwinkle</name>
    <name type="synonym">Vinca rosea</name>
    <dbReference type="NCBI Taxonomy" id="4058"/>
    <lineage>
        <taxon>Eukaryota</taxon>
        <taxon>Viridiplantae</taxon>
        <taxon>Streptophyta</taxon>
        <taxon>Embryophyta</taxon>
        <taxon>Tracheophyta</taxon>
        <taxon>Spermatophyta</taxon>
        <taxon>Magnoliopsida</taxon>
        <taxon>eudicotyledons</taxon>
        <taxon>Gunneridae</taxon>
        <taxon>Pentapetalae</taxon>
        <taxon>asterids</taxon>
        <taxon>lamiids</taxon>
        <taxon>Gentianales</taxon>
        <taxon>Apocynaceae</taxon>
        <taxon>Rauvolfioideae</taxon>
        <taxon>Vinceae</taxon>
        <taxon>Catharanthinae</taxon>
        <taxon>Catharanthus</taxon>
    </lineage>
</organism>
<gene>
    <name evidence="1" type="ORF">M9H77_33094</name>
</gene>
<evidence type="ECO:0000313" key="2">
    <source>
        <dbReference type="Proteomes" id="UP001060085"/>
    </source>
</evidence>
<accession>A0ACB9ZHQ6</accession>
<evidence type="ECO:0000313" key="1">
    <source>
        <dbReference type="EMBL" id="KAI5647089.1"/>
    </source>
</evidence>
<sequence length="522" mass="55278">MSQQPPRPWFRLASMVRPSLQPTTRPPPPPPPPVQQQTFRPPVALPTPAQPGAAITIPPRASAPPSPVLPTTVQPGAATTIPRRASAPPSPIRPTTVQPAAATTIPPRSSAPPSPIRPTPEQPAATIPPRTSAPASPTPVASPPPPRAAASPSPPTPQPTAPPSPAKIPTPSIPRTTAPPSPAKTPPSTQTWIETQLQKSPAKNGGISQPAYSITKSTTTSPAQSPPPPPPPISSNSKPSSPITKTNSYPWQKSSPKTAAIPSFPAPSPKTKSFSAPPPSPLPTSTPFQTVPSSPDPNATPIATRAMSPRIDKPWVETPPQSAKEKLLSHPPSPLSLPPAQIMEPIPAEIEQKTVLFQETDHDKSKTNSHKPSSSNGAIQRFQDGKREIKKDKGVNSHSQIKKYNSDSEESGFRVVTLAGENKGAIMELMSPFRKNKNYGSENGGIKLKNNSGDEGSSWSMKLDGKNKATAMETPPMDAFINCNVQGVNNSILYNCSSTHHDPGVHLSVSRKLKPGRYMKDN</sequence>